<dbReference type="KEGG" id="dma:DMR_08940"/>
<feature type="transmembrane region" description="Helical" evidence="1">
    <location>
        <begin position="42"/>
        <end position="60"/>
    </location>
</feature>
<sequence length="367" mass="42128">MLEIAIWIGLNVVPFVFAVIVSLVVAGYVLEKLDLEKFESNLLYFFVFFLLIALKDVIAGGDASNIFGKFFSVWSAILVFSLFYMFLSFRNKMQKALNSLNERQKSIEESMPWKVGADAEGLNVVRSSKYTVDFIVKWPKLILSQFPEGHEAHALGVVEYIVKEYCSNGSLLDTDEQVWGKNFSFDVFHDHVSNMYQCWSYFHKSFVKDMRVVGQIFGCQGYGRSSLNGSSEFNNIFVLEKSFSSIEMGFDRGFFNIECRPVVNFPIGDFINLVCGVYELYGDAMLAIKKFPDKFESELLRNGFIYDLSVYEDYGCGRAFDDKECVVERECLNDMQEKMGVSVYRQKLLSHIFSNEYLTIQIRAQCS</sequence>
<reference evidence="2 3" key="1">
    <citation type="journal article" date="2009" name="Genome Res.">
        <title>Whole genome sequence of Desulfovibrio magneticus strain RS-1 revealed common gene clusters in magnetotactic bacteria.</title>
        <authorList>
            <person name="Nakazawa H."/>
            <person name="Arakaki A."/>
            <person name="Narita-Yamada S."/>
            <person name="Yashiro I."/>
            <person name="Jinno K."/>
            <person name="Aoki N."/>
            <person name="Tsuruyama A."/>
            <person name="Okamura Y."/>
            <person name="Tanikawa S."/>
            <person name="Fujita N."/>
            <person name="Takeyama H."/>
            <person name="Matsunaga T."/>
        </authorList>
    </citation>
    <scope>NUCLEOTIDE SEQUENCE [LARGE SCALE GENOMIC DNA]</scope>
    <source>
        <strain evidence="3">ATCC 700980 / DSM 13731 / RS-1</strain>
    </source>
</reference>
<gene>
    <name evidence="2" type="ordered locus">DMR_08940</name>
</gene>
<evidence type="ECO:0000313" key="2">
    <source>
        <dbReference type="EMBL" id="BAH74385.1"/>
    </source>
</evidence>
<keyword evidence="1" id="KW-0472">Membrane</keyword>
<protein>
    <submittedName>
        <fullName evidence="2">Hypothetical membrane protein</fullName>
    </submittedName>
</protein>
<evidence type="ECO:0000313" key="3">
    <source>
        <dbReference type="Proteomes" id="UP000009071"/>
    </source>
</evidence>
<evidence type="ECO:0000256" key="1">
    <source>
        <dbReference type="SAM" id="Phobius"/>
    </source>
</evidence>
<feature type="transmembrane region" description="Helical" evidence="1">
    <location>
        <begin position="6"/>
        <end position="30"/>
    </location>
</feature>
<keyword evidence="1" id="KW-1133">Transmembrane helix</keyword>
<organism evidence="2 3">
    <name type="scientific">Solidesulfovibrio magneticus (strain ATCC 700980 / DSM 13731 / RS-1)</name>
    <name type="common">Desulfovibrio magneticus</name>
    <dbReference type="NCBI Taxonomy" id="573370"/>
    <lineage>
        <taxon>Bacteria</taxon>
        <taxon>Pseudomonadati</taxon>
        <taxon>Thermodesulfobacteriota</taxon>
        <taxon>Desulfovibrionia</taxon>
        <taxon>Desulfovibrionales</taxon>
        <taxon>Desulfovibrionaceae</taxon>
        <taxon>Solidesulfovibrio</taxon>
    </lineage>
</organism>
<dbReference type="RefSeq" id="WP_012750459.1">
    <property type="nucleotide sequence ID" value="NC_012796.1"/>
</dbReference>
<name>C4XK30_SOLM1</name>
<dbReference type="AlphaFoldDB" id="C4XK30"/>
<dbReference type="STRING" id="573370.DMR_08940"/>
<dbReference type="HOGENOM" id="CLU_753834_0_0_7"/>
<keyword evidence="3" id="KW-1185">Reference proteome</keyword>
<dbReference type="EMBL" id="AP010904">
    <property type="protein sequence ID" value="BAH74385.1"/>
    <property type="molecule type" value="Genomic_DNA"/>
</dbReference>
<keyword evidence="1" id="KW-0812">Transmembrane</keyword>
<accession>C4XK30</accession>
<feature type="transmembrane region" description="Helical" evidence="1">
    <location>
        <begin position="66"/>
        <end position="87"/>
    </location>
</feature>
<dbReference type="Proteomes" id="UP000009071">
    <property type="component" value="Chromosome"/>
</dbReference>
<proteinExistence type="predicted"/>